<dbReference type="GO" id="GO:0006400">
    <property type="term" value="P:tRNA modification"/>
    <property type="evidence" value="ECO:0007669"/>
    <property type="project" value="TreeGrafter"/>
</dbReference>
<dbReference type="EC" id="2.5.1.75" evidence="10"/>
<evidence type="ECO:0000256" key="8">
    <source>
        <dbReference type="ARBA" id="ARBA00022842"/>
    </source>
</evidence>
<comment type="function">
    <text evidence="2 10 12">Catalyzes the transfer of a dimethylallyl group onto the adenine at position 37 in tRNAs that read codons beginning with uridine, leading to the formation of N6-(dimethylallyl)adenosine (i(6)A).</text>
</comment>
<dbReference type="HAMAP" id="MF_00185">
    <property type="entry name" value="IPP_trans"/>
    <property type="match status" value="1"/>
</dbReference>
<name>A0A7V5LSZ1_UNCW3</name>
<dbReference type="PANTHER" id="PTHR11088">
    <property type="entry name" value="TRNA DIMETHYLALLYLTRANSFERASE"/>
    <property type="match status" value="1"/>
</dbReference>
<evidence type="ECO:0000256" key="2">
    <source>
        <dbReference type="ARBA" id="ARBA00003213"/>
    </source>
</evidence>
<feature type="binding site" evidence="10">
    <location>
        <begin position="9"/>
        <end position="16"/>
    </location>
    <ligand>
        <name>ATP</name>
        <dbReference type="ChEBI" id="CHEBI:30616"/>
    </ligand>
</feature>
<dbReference type="GO" id="GO:0005524">
    <property type="term" value="F:ATP binding"/>
    <property type="evidence" value="ECO:0007669"/>
    <property type="project" value="UniProtKB-UniRule"/>
</dbReference>
<keyword evidence="4 10" id="KW-0808">Transferase</keyword>
<evidence type="ECO:0000256" key="1">
    <source>
        <dbReference type="ARBA" id="ARBA00001946"/>
    </source>
</evidence>
<keyword evidence="5 10" id="KW-0819">tRNA processing</keyword>
<evidence type="ECO:0000256" key="3">
    <source>
        <dbReference type="ARBA" id="ARBA00005842"/>
    </source>
</evidence>
<keyword evidence="8 10" id="KW-0460">Magnesium</keyword>
<feature type="site" description="Interaction with substrate tRNA" evidence="10">
    <location>
        <position position="100"/>
    </location>
</feature>
<dbReference type="Gene3D" id="3.40.50.300">
    <property type="entry name" value="P-loop containing nucleotide triphosphate hydrolases"/>
    <property type="match status" value="1"/>
</dbReference>
<evidence type="ECO:0000256" key="9">
    <source>
        <dbReference type="ARBA" id="ARBA00049563"/>
    </source>
</evidence>
<dbReference type="Gene3D" id="1.10.20.140">
    <property type="match status" value="1"/>
</dbReference>
<proteinExistence type="inferred from homology"/>
<comment type="subunit">
    <text evidence="10">Monomer.</text>
</comment>
<comment type="catalytic activity">
    <reaction evidence="9 10 11">
        <text>adenosine(37) in tRNA + dimethylallyl diphosphate = N(6)-dimethylallyladenosine(37) in tRNA + diphosphate</text>
        <dbReference type="Rhea" id="RHEA:26482"/>
        <dbReference type="Rhea" id="RHEA-COMP:10162"/>
        <dbReference type="Rhea" id="RHEA-COMP:10375"/>
        <dbReference type="ChEBI" id="CHEBI:33019"/>
        <dbReference type="ChEBI" id="CHEBI:57623"/>
        <dbReference type="ChEBI" id="CHEBI:74411"/>
        <dbReference type="ChEBI" id="CHEBI:74415"/>
        <dbReference type="EC" id="2.5.1.75"/>
    </reaction>
</comment>
<evidence type="ECO:0000256" key="13">
    <source>
        <dbReference type="RuleBase" id="RU003785"/>
    </source>
</evidence>
<evidence type="ECO:0000256" key="10">
    <source>
        <dbReference type="HAMAP-Rule" id="MF_00185"/>
    </source>
</evidence>
<comment type="cofactor">
    <cofactor evidence="1 10">
        <name>Mg(2+)</name>
        <dbReference type="ChEBI" id="CHEBI:18420"/>
    </cofactor>
</comment>
<keyword evidence="6 10" id="KW-0547">Nucleotide-binding</keyword>
<dbReference type="InterPro" id="IPR018022">
    <property type="entry name" value="IPT"/>
</dbReference>
<evidence type="ECO:0000256" key="7">
    <source>
        <dbReference type="ARBA" id="ARBA00022840"/>
    </source>
</evidence>
<keyword evidence="7 10" id="KW-0067">ATP-binding</keyword>
<reference evidence="14" key="1">
    <citation type="journal article" date="2020" name="mSystems">
        <title>Genome- and Community-Level Interaction Insights into Carbon Utilization and Element Cycling Functions of Hydrothermarchaeota in Hydrothermal Sediment.</title>
        <authorList>
            <person name="Zhou Z."/>
            <person name="Liu Y."/>
            <person name="Xu W."/>
            <person name="Pan J."/>
            <person name="Luo Z.H."/>
            <person name="Li M."/>
        </authorList>
    </citation>
    <scope>NUCLEOTIDE SEQUENCE [LARGE SCALE GENOMIC DNA]</scope>
    <source>
        <strain evidence="14">HyVt-96</strain>
    </source>
</reference>
<dbReference type="Proteomes" id="UP000886050">
    <property type="component" value="Unassembled WGS sequence"/>
</dbReference>
<evidence type="ECO:0000313" key="14">
    <source>
        <dbReference type="EMBL" id="HHF52770.1"/>
    </source>
</evidence>
<dbReference type="GO" id="GO:0052381">
    <property type="term" value="F:tRNA dimethylallyltransferase activity"/>
    <property type="evidence" value="ECO:0007669"/>
    <property type="project" value="UniProtKB-UniRule"/>
</dbReference>
<dbReference type="AlphaFoldDB" id="A0A7V5LSZ1"/>
<gene>
    <name evidence="10 14" type="primary">miaA</name>
    <name evidence="14" type="ORF">ENL43_00205</name>
</gene>
<evidence type="ECO:0000256" key="12">
    <source>
        <dbReference type="RuleBase" id="RU003784"/>
    </source>
</evidence>
<feature type="region of interest" description="Interaction with substrate tRNA" evidence="10">
    <location>
        <begin position="36"/>
        <end position="39"/>
    </location>
</feature>
<evidence type="ECO:0000256" key="6">
    <source>
        <dbReference type="ARBA" id="ARBA00022741"/>
    </source>
</evidence>
<dbReference type="InterPro" id="IPR027417">
    <property type="entry name" value="P-loop_NTPase"/>
</dbReference>
<dbReference type="PANTHER" id="PTHR11088:SF60">
    <property type="entry name" value="TRNA DIMETHYLALLYLTRANSFERASE"/>
    <property type="match status" value="1"/>
</dbReference>
<evidence type="ECO:0000256" key="4">
    <source>
        <dbReference type="ARBA" id="ARBA00022679"/>
    </source>
</evidence>
<comment type="caution">
    <text evidence="10">Lacks conserved residue(s) required for the propagation of feature annotation.</text>
</comment>
<feature type="site" description="Interaction with substrate tRNA" evidence="10">
    <location>
        <position position="122"/>
    </location>
</feature>
<dbReference type="SUPFAM" id="SSF52540">
    <property type="entry name" value="P-loop containing nucleoside triphosphate hydrolases"/>
    <property type="match status" value="2"/>
</dbReference>
<comment type="similarity">
    <text evidence="3 10 13">Belongs to the IPP transferase family.</text>
</comment>
<dbReference type="EMBL" id="DRTX01000012">
    <property type="protein sequence ID" value="HHF52770.1"/>
    <property type="molecule type" value="Genomic_DNA"/>
</dbReference>
<comment type="caution">
    <text evidence="14">The sequence shown here is derived from an EMBL/GenBank/DDBJ whole genome shotgun (WGS) entry which is preliminary data.</text>
</comment>
<evidence type="ECO:0000256" key="5">
    <source>
        <dbReference type="ARBA" id="ARBA00022694"/>
    </source>
</evidence>
<evidence type="ECO:0000256" key="11">
    <source>
        <dbReference type="RuleBase" id="RU003783"/>
    </source>
</evidence>
<protein>
    <recommendedName>
        <fullName evidence="10">tRNA dimethylallyltransferase</fullName>
        <ecNumber evidence="10">2.5.1.75</ecNumber>
    </recommendedName>
    <alternativeName>
        <fullName evidence="10">Dimethylallyl diphosphate:tRNA dimethylallyltransferase</fullName>
        <shortName evidence="10">DMAPP:tRNA dimethylallyltransferase</shortName>
        <shortName evidence="10">DMATase</shortName>
    </alternativeName>
    <alternativeName>
        <fullName evidence="10">Isopentenyl-diphosphate:tRNA isopentenyltransferase</fullName>
        <shortName evidence="10">IPP transferase</shortName>
        <shortName evidence="10">IPPT</shortName>
        <shortName evidence="10">IPTase</shortName>
    </alternativeName>
</protein>
<dbReference type="Pfam" id="PF01715">
    <property type="entry name" value="IPPT"/>
    <property type="match status" value="1"/>
</dbReference>
<dbReference type="InterPro" id="IPR039657">
    <property type="entry name" value="Dimethylallyltransferase"/>
</dbReference>
<sequence>MKKILSILGPTASGKKEIAKLLLHRFGEKIHFISCDSRKIYRYMDIGTAKPPRDMRKFYSLLDIKNPDEVFSAGEFAREAEKTIPEIERNNKIPIVIGGTPLYYKALFEGLFEESHKKTEIREKILKRLEEEGIETLYRELKAVDPQAASKIHPNDWIRITRALEVYYTLNMPLTEAQKKLKKPPKYKPLYIGIIMRRELLYQKINERTERMFKEGLVEETQQILDMGYSQQLPSLNTIGYREVIQYLNGNITLDEAKRLTAKKTRIYSRRQEYFFRSFDDVKWFDVSGGFNEVFNFLVSTIEKILHEEV</sequence>
<organism evidence="14">
    <name type="scientific">candidate division WOR-3 bacterium</name>
    <dbReference type="NCBI Taxonomy" id="2052148"/>
    <lineage>
        <taxon>Bacteria</taxon>
        <taxon>Bacteria division WOR-3</taxon>
    </lineage>
</organism>
<accession>A0A7V5LSZ1</accession>
<dbReference type="NCBIfam" id="TIGR00174">
    <property type="entry name" value="miaA"/>
    <property type="match status" value="1"/>
</dbReference>